<dbReference type="AlphaFoldDB" id="A0ABC8SPT6"/>
<evidence type="ECO:0000313" key="4">
    <source>
        <dbReference type="Proteomes" id="UP001642360"/>
    </source>
</evidence>
<dbReference type="Proteomes" id="UP001642360">
    <property type="component" value="Unassembled WGS sequence"/>
</dbReference>
<reference evidence="3 4" key="1">
    <citation type="submission" date="2024-02" db="EMBL/GenBank/DDBJ databases">
        <authorList>
            <person name="Vignale AGUSTIN F."/>
            <person name="Sosa J E."/>
            <person name="Modenutti C."/>
        </authorList>
    </citation>
    <scope>NUCLEOTIDE SEQUENCE [LARGE SCALE GENOMIC DNA]</scope>
</reference>
<proteinExistence type="predicted"/>
<name>A0ABC8SPT6_9AQUA</name>
<dbReference type="PANTHER" id="PTHR33132:SF53">
    <property type="entry name" value="SERINE-RICH PROTEIN-LIKE PROTEIN"/>
    <property type="match status" value="1"/>
</dbReference>
<dbReference type="PANTHER" id="PTHR33132">
    <property type="entry name" value="OSJNBB0118P14.9 PROTEIN"/>
    <property type="match status" value="1"/>
</dbReference>
<sequence>MPRSESQNFNTPLVKRRPTLTVQWRIPLEDLADQFYQSRRRCNLYSHSPGVFTFPLRWSRLRLLNRQALTVHLHPLISVSPRRSMAADQVLRKKNGQPFTNLPKNTCMCSPTTHTGSFRCSLHKNCNNTQSVSYSPNRLDALRSAMKNSLVRIGTVEGDWVKRALAALIRPSSHQQRRRASFQPRPSRLSMMSKADDL</sequence>
<organism evidence="3 4">
    <name type="scientific">Ilex paraguariensis</name>
    <name type="common">yerba mate</name>
    <dbReference type="NCBI Taxonomy" id="185542"/>
    <lineage>
        <taxon>Eukaryota</taxon>
        <taxon>Viridiplantae</taxon>
        <taxon>Streptophyta</taxon>
        <taxon>Embryophyta</taxon>
        <taxon>Tracheophyta</taxon>
        <taxon>Spermatophyta</taxon>
        <taxon>Magnoliopsida</taxon>
        <taxon>eudicotyledons</taxon>
        <taxon>Gunneridae</taxon>
        <taxon>Pentapetalae</taxon>
        <taxon>asterids</taxon>
        <taxon>campanulids</taxon>
        <taxon>Aquifoliales</taxon>
        <taxon>Aquifoliaceae</taxon>
        <taxon>Ilex</taxon>
    </lineage>
</organism>
<evidence type="ECO:0000313" key="2">
    <source>
        <dbReference type="EMBL" id="CAK9146448.1"/>
    </source>
</evidence>
<evidence type="ECO:0000256" key="1">
    <source>
        <dbReference type="SAM" id="MobiDB-lite"/>
    </source>
</evidence>
<evidence type="ECO:0000313" key="3">
    <source>
        <dbReference type="EMBL" id="CAK9159201.1"/>
    </source>
</evidence>
<gene>
    <name evidence="2" type="ORF">ILEXP_LOCUS14295</name>
    <name evidence="3" type="ORF">ILEXP_LOCUS27898</name>
</gene>
<accession>A0ABC8SPT6</accession>
<protein>
    <submittedName>
        <fullName evidence="3">Uncharacterized protein</fullName>
    </submittedName>
</protein>
<feature type="region of interest" description="Disordered" evidence="1">
    <location>
        <begin position="171"/>
        <end position="198"/>
    </location>
</feature>
<dbReference type="EMBL" id="CAUOFW020001580">
    <property type="protein sequence ID" value="CAK9146448.1"/>
    <property type="molecule type" value="Genomic_DNA"/>
</dbReference>
<keyword evidence="4" id="KW-1185">Reference proteome</keyword>
<dbReference type="EMBL" id="CAUOFW020003324">
    <property type="protein sequence ID" value="CAK9159201.1"/>
    <property type="molecule type" value="Genomic_DNA"/>
</dbReference>
<comment type="caution">
    <text evidence="3">The sequence shown here is derived from an EMBL/GenBank/DDBJ whole genome shotgun (WGS) entry which is preliminary data.</text>
</comment>